<keyword evidence="4" id="KW-1185">Reference proteome</keyword>
<feature type="binding site" evidence="1">
    <location>
        <position position="83"/>
    </location>
    <ligand>
        <name>ATP</name>
        <dbReference type="ChEBI" id="CHEBI:30616"/>
    </ligand>
</feature>
<feature type="domain" description="Protein kinase" evidence="2">
    <location>
        <begin position="54"/>
        <end position="104"/>
    </location>
</feature>
<keyword evidence="1" id="KW-0067">ATP-binding</keyword>
<dbReference type="InterPro" id="IPR017441">
    <property type="entry name" value="Protein_kinase_ATP_BS"/>
</dbReference>
<dbReference type="AlphaFoldDB" id="A0A484B1H6"/>
<evidence type="ECO:0000259" key="2">
    <source>
        <dbReference type="PROSITE" id="PS50011"/>
    </source>
</evidence>
<dbReference type="Proteomes" id="UP000295192">
    <property type="component" value="Unassembled WGS sequence"/>
</dbReference>
<reference evidence="3 4" key="1">
    <citation type="journal article" date="2019" name="J. Hered.">
        <title>An Improved Genome Assembly for Drosophila navojoa, the Basal Species in the mojavensis Cluster.</title>
        <authorList>
            <person name="Vanderlinde T."/>
            <person name="Dupim E.G."/>
            <person name="Nazario-Yepiz N.O."/>
            <person name="Carvalho A.B."/>
        </authorList>
    </citation>
    <scope>NUCLEOTIDE SEQUENCE [LARGE SCALE GENOMIC DNA]</scope>
    <source>
        <strain evidence="3">Navoj_Jal97</strain>
        <tissue evidence="3">Whole organism</tissue>
    </source>
</reference>
<gene>
    <name evidence="3" type="ORF">AWZ03_010932</name>
</gene>
<keyword evidence="1" id="KW-0547">Nucleotide-binding</keyword>
<dbReference type="InterPro" id="IPR000719">
    <property type="entry name" value="Prot_kinase_dom"/>
</dbReference>
<dbReference type="SUPFAM" id="SSF56112">
    <property type="entry name" value="Protein kinase-like (PK-like)"/>
    <property type="match status" value="1"/>
</dbReference>
<proteinExistence type="predicted"/>
<comment type="caution">
    <text evidence="3">The sequence shown here is derived from an EMBL/GenBank/DDBJ whole genome shotgun (WGS) entry which is preliminary data.</text>
</comment>
<evidence type="ECO:0000256" key="1">
    <source>
        <dbReference type="PROSITE-ProRule" id="PRU10141"/>
    </source>
</evidence>
<dbReference type="GO" id="GO:0005524">
    <property type="term" value="F:ATP binding"/>
    <property type="evidence" value="ECO:0007669"/>
    <property type="project" value="UniProtKB-UniRule"/>
</dbReference>
<dbReference type="PROSITE" id="PS00107">
    <property type="entry name" value="PROTEIN_KINASE_ATP"/>
    <property type="match status" value="1"/>
</dbReference>
<name>A0A484B1H6_DRONA</name>
<dbReference type="GO" id="GO:0004672">
    <property type="term" value="F:protein kinase activity"/>
    <property type="evidence" value="ECO:0007669"/>
    <property type="project" value="InterPro"/>
</dbReference>
<dbReference type="Gene3D" id="3.30.200.20">
    <property type="entry name" value="Phosphorylase Kinase, domain 1"/>
    <property type="match status" value="1"/>
</dbReference>
<dbReference type="PROSITE" id="PS50011">
    <property type="entry name" value="PROTEIN_KINASE_DOM"/>
    <property type="match status" value="1"/>
</dbReference>
<organism evidence="3 4">
    <name type="scientific">Drosophila navojoa</name>
    <name type="common">Fruit fly</name>
    <dbReference type="NCBI Taxonomy" id="7232"/>
    <lineage>
        <taxon>Eukaryota</taxon>
        <taxon>Metazoa</taxon>
        <taxon>Ecdysozoa</taxon>
        <taxon>Arthropoda</taxon>
        <taxon>Hexapoda</taxon>
        <taxon>Insecta</taxon>
        <taxon>Pterygota</taxon>
        <taxon>Neoptera</taxon>
        <taxon>Endopterygota</taxon>
        <taxon>Diptera</taxon>
        <taxon>Brachycera</taxon>
        <taxon>Muscomorpha</taxon>
        <taxon>Ephydroidea</taxon>
        <taxon>Drosophilidae</taxon>
        <taxon>Drosophila</taxon>
    </lineage>
</organism>
<accession>A0A484B1H6</accession>
<evidence type="ECO:0000313" key="4">
    <source>
        <dbReference type="Proteomes" id="UP000295192"/>
    </source>
</evidence>
<dbReference type="STRING" id="7232.A0A484B1H6"/>
<dbReference type="InterPro" id="IPR011009">
    <property type="entry name" value="Kinase-like_dom_sf"/>
</dbReference>
<protein>
    <recommendedName>
        <fullName evidence="2">Protein kinase domain-containing protein</fullName>
    </recommendedName>
</protein>
<evidence type="ECO:0000313" key="3">
    <source>
        <dbReference type="EMBL" id="TDG42636.1"/>
    </source>
</evidence>
<sequence>MTLIVISLKLPAKVLYDTEQMESNVIPSCNSIISKGSVFPVMALTGRQLVRTTITVKELIGNGTFGRVYKAHLDNSEHLVALKQVDFDPNKMHIEARIMIYLKV</sequence>
<dbReference type="EMBL" id="LSRL02000211">
    <property type="protein sequence ID" value="TDG42636.1"/>
    <property type="molecule type" value="Genomic_DNA"/>
</dbReference>